<evidence type="ECO:0000259" key="1">
    <source>
        <dbReference type="PROSITE" id="PS51819"/>
    </source>
</evidence>
<dbReference type="GO" id="GO:0008483">
    <property type="term" value="F:transaminase activity"/>
    <property type="evidence" value="ECO:0007669"/>
    <property type="project" value="UniProtKB-KW"/>
</dbReference>
<protein>
    <submittedName>
        <fullName evidence="2">Aminotransferase</fullName>
    </submittedName>
</protein>
<sequence>MKPLPEGWPRISSSIFYEDASAAIDWLERVFGFQTRLKVEGADNTIVHSELVYGDGVIMVGSTHKRFTYASPKPHGGINTQNLMVYVDDVDAHCAHARAAGATILQEPETKNYGDDWGTNRSYGVTDPEGHHWWFTQRVGSPV</sequence>
<dbReference type="PROSITE" id="PS51819">
    <property type="entry name" value="VOC"/>
    <property type="match status" value="1"/>
</dbReference>
<dbReference type="EMBL" id="RAVZ01000454">
    <property type="protein sequence ID" value="RKG72620.1"/>
    <property type="molecule type" value="Genomic_DNA"/>
</dbReference>
<keyword evidence="2" id="KW-0032">Aminotransferase</keyword>
<dbReference type="InterPro" id="IPR029068">
    <property type="entry name" value="Glyas_Bleomycin-R_OHBP_Dase"/>
</dbReference>
<dbReference type="InterPro" id="IPR004360">
    <property type="entry name" value="Glyas_Fos-R_dOase_dom"/>
</dbReference>
<dbReference type="AlphaFoldDB" id="A0A3A8HYR7"/>
<dbReference type="SUPFAM" id="SSF54593">
    <property type="entry name" value="Glyoxalase/Bleomycin resistance protein/Dihydroxybiphenyl dioxygenase"/>
    <property type="match status" value="1"/>
</dbReference>
<dbReference type="Pfam" id="PF00903">
    <property type="entry name" value="Glyoxalase"/>
    <property type="match status" value="1"/>
</dbReference>
<dbReference type="PANTHER" id="PTHR34109:SF1">
    <property type="entry name" value="VOC DOMAIN-CONTAINING PROTEIN"/>
    <property type="match status" value="1"/>
</dbReference>
<feature type="domain" description="VOC" evidence="1">
    <location>
        <begin position="7"/>
        <end position="138"/>
    </location>
</feature>
<comment type="caution">
    <text evidence="2">The sequence shown here is derived from an EMBL/GenBank/DDBJ whole genome shotgun (WGS) entry which is preliminary data.</text>
</comment>
<accession>A0A3A8HYR7</accession>
<evidence type="ECO:0000313" key="2">
    <source>
        <dbReference type="EMBL" id="RKG72620.1"/>
    </source>
</evidence>
<reference evidence="3" key="1">
    <citation type="submission" date="2018-09" db="EMBL/GenBank/DDBJ databases">
        <authorList>
            <person name="Livingstone P.G."/>
            <person name="Whitworth D.E."/>
        </authorList>
    </citation>
    <scope>NUCLEOTIDE SEQUENCE [LARGE SCALE GENOMIC DNA]</scope>
    <source>
        <strain evidence="3">CA054A</strain>
    </source>
</reference>
<organism evidence="2 3">
    <name type="scientific">Corallococcus terminator</name>
    <dbReference type="NCBI Taxonomy" id="2316733"/>
    <lineage>
        <taxon>Bacteria</taxon>
        <taxon>Pseudomonadati</taxon>
        <taxon>Myxococcota</taxon>
        <taxon>Myxococcia</taxon>
        <taxon>Myxococcales</taxon>
        <taxon>Cystobacterineae</taxon>
        <taxon>Myxococcaceae</taxon>
        <taxon>Corallococcus</taxon>
    </lineage>
</organism>
<gene>
    <name evidence="2" type="ORF">D7V88_37850</name>
</gene>
<evidence type="ECO:0000313" key="3">
    <source>
        <dbReference type="Proteomes" id="UP000268094"/>
    </source>
</evidence>
<dbReference type="Gene3D" id="3.30.720.110">
    <property type="match status" value="1"/>
</dbReference>
<dbReference type="PANTHER" id="PTHR34109">
    <property type="entry name" value="BNAUNNG04460D PROTEIN-RELATED"/>
    <property type="match status" value="1"/>
</dbReference>
<dbReference type="RefSeq" id="WP_120545416.1">
    <property type="nucleotide sequence ID" value="NZ_RAVZ01000454.1"/>
</dbReference>
<dbReference type="InterPro" id="IPR037523">
    <property type="entry name" value="VOC_core"/>
</dbReference>
<dbReference type="OrthoDB" id="9795306at2"/>
<keyword evidence="2" id="KW-0808">Transferase</keyword>
<proteinExistence type="predicted"/>
<dbReference type="Gene3D" id="3.30.720.120">
    <property type="match status" value="1"/>
</dbReference>
<name>A0A3A8HYR7_9BACT</name>
<keyword evidence="3" id="KW-1185">Reference proteome</keyword>
<dbReference type="Proteomes" id="UP000268094">
    <property type="component" value="Unassembled WGS sequence"/>
</dbReference>